<gene>
    <name evidence="1" type="ORF">SFMTTN_1012</name>
</gene>
<dbReference type="OrthoDB" id="8563240at2"/>
<evidence type="ECO:0000313" key="1">
    <source>
        <dbReference type="EMBL" id="GBL45208.1"/>
    </source>
</evidence>
<proteinExistence type="predicted"/>
<reference evidence="1 2" key="1">
    <citation type="journal article" date="2019" name="Front. Microbiol.">
        <title>Genomes of Neutrophilic Sulfur-Oxidizing Chemolithoautotrophs Representing 9 Proteobacterial Species From 8 Genera.</title>
        <authorList>
            <person name="Watanabe T."/>
            <person name="Kojima H."/>
            <person name="Umezawa K."/>
            <person name="Hori C."/>
            <person name="Takasuka T.E."/>
            <person name="Kato Y."/>
            <person name="Fukui M."/>
        </authorList>
    </citation>
    <scope>NUCLEOTIDE SEQUENCE [LARGE SCALE GENOMIC DNA]</scope>
    <source>
        <strain evidence="1 2">TTN</strain>
    </source>
</reference>
<dbReference type="EMBL" id="BGOW01000006">
    <property type="protein sequence ID" value="GBL45208.1"/>
    <property type="molecule type" value="Genomic_DNA"/>
</dbReference>
<organism evidence="1 2">
    <name type="scientific">Sulfuriferula multivorans</name>
    <dbReference type="NCBI Taxonomy" id="1559896"/>
    <lineage>
        <taxon>Bacteria</taxon>
        <taxon>Pseudomonadati</taxon>
        <taxon>Pseudomonadota</taxon>
        <taxon>Betaproteobacteria</taxon>
        <taxon>Nitrosomonadales</taxon>
        <taxon>Sulfuricellaceae</taxon>
        <taxon>Sulfuriferula</taxon>
    </lineage>
</organism>
<evidence type="ECO:0000313" key="2">
    <source>
        <dbReference type="Proteomes" id="UP000286806"/>
    </source>
</evidence>
<dbReference type="AlphaFoldDB" id="A0A401JBZ4"/>
<sequence>MSGFFMDWDGNLRSVEEPGGGYTCDVDTASRYVAVMKGSMLAHEATLYKTLADVEKAGIKAALVPGSHPWGSQRDGF</sequence>
<dbReference type="Proteomes" id="UP000286806">
    <property type="component" value="Unassembled WGS sequence"/>
</dbReference>
<accession>A0A401JBZ4</accession>
<keyword evidence="2" id="KW-1185">Reference proteome</keyword>
<name>A0A401JBZ4_9PROT</name>
<dbReference type="RefSeq" id="WP_124704033.1">
    <property type="nucleotide sequence ID" value="NZ_BGOW01000006.1"/>
</dbReference>
<protein>
    <submittedName>
        <fullName evidence="1">Uncharacterized protein</fullName>
    </submittedName>
</protein>
<comment type="caution">
    <text evidence="1">The sequence shown here is derived from an EMBL/GenBank/DDBJ whole genome shotgun (WGS) entry which is preliminary data.</text>
</comment>